<dbReference type="AlphaFoldDB" id="A0ABD2ZBA5"/>
<accession>A0ABD2ZBA5</accession>
<evidence type="ECO:0000313" key="3">
    <source>
        <dbReference type="Proteomes" id="UP001630127"/>
    </source>
</evidence>
<keyword evidence="3" id="KW-1185">Reference proteome</keyword>
<protein>
    <recommendedName>
        <fullName evidence="1">Aminotransferase-like plant mobile domain-containing protein</fullName>
    </recommendedName>
</protein>
<sequence>MSLFGTLFSLTNALYFAEGERGISLLDMKMICGLPIAGMLYEEFIPLNHQLQATDKEGKRLYRTTVFKLLVIHTKLCVLFNESKVSWSKWIDYFHRGQIIFGAFSEITSAMRPKHDEKVFSLALQPSEKATLAAFIALWLSKFLFPTRGHVVRPKTFVMACKMAQGKRISIALAILGFLYHKLGSAMICGKNLIILTDLLDNLDSTKAFLTRFGVFCYPKIKEILARSFKGAVKLADYGNTTNSNSLNSTDDKKWSNLTNATFFQGDLELSINLVTDPDDTQLNRVSQPEGILLDTQTKEEASLIDISKKMVTNLGTEVDKFSRDFIIEDISEHLMRLNRVVLDGDVGRTAVNWFVERVHQTFDLAKKISSQEKLVKHIDCEGVEILSR</sequence>
<proteinExistence type="predicted"/>
<dbReference type="Proteomes" id="UP001630127">
    <property type="component" value="Unassembled WGS sequence"/>
</dbReference>
<organism evidence="2 3">
    <name type="scientific">Cinchona calisaya</name>
    <dbReference type="NCBI Taxonomy" id="153742"/>
    <lineage>
        <taxon>Eukaryota</taxon>
        <taxon>Viridiplantae</taxon>
        <taxon>Streptophyta</taxon>
        <taxon>Embryophyta</taxon>
        <taxon>Tracheophyta</taxon>
        <taxon>Spermatophyta</taxon>
        <taxon>Magnoliopsida</taxon>
        <taxon>eudicotyledons</taxon>
        <taxon>Gunneridae</taxon>
        <taxon>Pentapetalae</taxon>
        <taxon>asterids</taxon>
        <taxon>lamiids</taxon>
        <taxon>Gentianales</taxon>
        <taxon>Rubiaceae</taxon>
        <taxon>Cinchonoideae</taxon>
        <taxon>Cinchoneae</taxon>
        <taxon>Cinchona</taxon>
    </lineage>
</organism>
<dbReference type="EMBL" id="JBJUIK010000010">
    <property type="protein sequence ID" value="KAL3516101.1"/>
    <property type="molecule type" value="Genomic_DNA"/>
</dbReference>
<feature type="domain" description="Aminotransferase-like plant mobile" evidence="1">
    <location>
        <begin position="11"/>
        <end position="187"/>
    </location>
</feature>
<comment type="caution">
    <text evidence="2">The sequence shown here is derived from an EMBL/GenBank/DDBJ whole genome shotgun (WGS) entry which is preliminary data.</text>
</comment>
<evidence type="ECO:0000259" key="1">
    <source>
        <dbReference type="Pfam" id="PF10536"/>
    </source>
</evidence>
<evidence type="ECO:0000313" key="2">
    <source>
        <dbReference type="EMBL" id="KAL3516101.1"/>
    </source>
</evidence>
<reference evidence="2 3" key="1">
    <citation type="submission" date="2024-11" db="EMBL/GenBank/DDBJ databases">
        <title>A near-complete genome assembly of Cinchona calisaya.</title>
        <authorList>
            <person name="Lian D.C."/>
            <person name="Zhao X.W."/>
            <person name="Wei L."/>
        </authorList>
    </citation>
    <scope>NUCLEOTIDE SEQUENCE [LARGE SCALE GENOMIC DNA]</scope>
    <source>
        <tissue evidence="2">Nenye</tissue>
    </source>
</reference>
<name>A0ABD2ZBA5_9GENT</name>
<dbReference type="InterPro" id="IPR019557">
    <property type="entry name" value="AminoTfrase-like_pln_mobile"/>
</dbReference>
<gene>
    <name evidence="2" type="ORF">ACH5RR_023003</name>
</gene>
<dbReference type="Pfam" id="PF10536">
    <property type="entry name" value="PMD"/>
    <property type="match status" value="1"/>
</dbReference>